<dbReference type="GO" id="GO:0005829">
    <property type="term" value="C:cytosol"/>
    <property type="evidence" value="ECO:0007669"/>
    <property type="project" value="TreeGrafter"/>
</dbReference>
<accession>A0A1Y5IH97</accession>
<dbReference type="AlphaFoldDB" id="Q011R4"/>
<dbReference type="GO" id="GO:0046100">
    <property type="term" value="P:hypoxanthine metabolic process"/>
    <property type="evidence" value="ECO:0007669"/>
    <property type="project" value="TreeGrafter"/>
</dbReference>
<dbReference type="GO" id="GO:0004422">
    <property type="term" value="F:hypoxanthine phosphoribosyltransferase activity"/>
    <property type="evidence" value="ECO:0007669"/>
    <property type="project" value="TreeGrafter"/>
</dbReference>
<evidence type="ECO:0000313" key="4">
    <source>
        <dbReference type="Proteomes" id="UP000009170"/>
    </source>
</evidence>
<dbReference type="InParanoid" id="Q011R4"/>
<dbReference type="Gene3D" id="3.40.50.2020">
    <property type="match status" value="1"/>
</dbReference>
<dbReference type="OMA" id="CATCASY"/>
<keyword evidence="3" id="KW-0808">Transferase</keyword>
<dbReference type="Pfam" id="PF00156">
    <property type="entry name" value="Pribosyltran"/>
    <property type="match status" value="1"/>
</dbReference>
<keyword evidence="4" id="KW-1185">Reference proteome</keyword>
<dbReference type="Proteomes" id="UP000195557">
    <property type="component" value="Unassembled WGS sequence"/>
</dbReference>
<dbReference type="InterPro" id="IPR050408">
    <property type="entry name" value="HGPRT"/>
</dbReference>
<dbReference type="RefSeq" id="XP_003081197.1">
    <property type="nucleotide sequence ID" value="XM_003081149.1"/>
</dbReference>
<reference evidence="2 4" key="1">
    <citation type="journal article" date="2006" name="Proc. Natl. Acad. Sci. U.S.A.">
        <title>Genome analysis of the smallest free-living eukaryote Ostreococcus tauri unveils many unique features.</title>
        <authorList>
            <person name="Derelle E."/>
            <person name="Ferraz C."/>
            <person name="Rombauts S."/>
            <person name="Rouze P."/>
            <person name="Worden A.Z."/>
            <person name="Robbens S."/>
            <person name="Partensky F."/>
            <person name="Degroeve S."/>
            <person name="Echeynie S."/>
            <person name="Cooke R."/>
            <person name="Saeys Y."/>
            <person name="Wuyts J."/>
            <person name="Jabbari K."/>
            <person name="Bowler C."/>
            <person name="Panaud O."/>
            <person name="Piegu B."/>
            <person name="Ball S.G."/>
            <person name="Ral J.-P."/>
            <person name="Bouget F.-Y."/>
            <person name="Piganeau G."/>
            <person name="De Baets B."/>
            <person name="Picard A."/>
            <person name="Delseny M."/>
            <person name="Demaille J."/>
            <person name="Van de Peer Y."/>
            <person name="Moreau H."/>
        </authorList>
    </citation>
    <scope>NUCLEOTIDE SEQUENCE [LARGE SCALE GENOMIC DNA]</scope>
    <source>
        <strain evidence="2 4">OTTH0595</strain>
    </source>
</reference>
<dbReference type="GO" id="GO:0006178">
    <property type="term" value="P:guanine salvage"/>
    <property type="evidence" value="ECO:0007669"/>
    <property type="project" value="TreeGrafter"/>
</dbReference>
<reference evidence="3" key="3">
    <citation type="submission" date="2017-04" db="EMBL/GenBank/DDBJ databases">
        <title>Population genomics of picophytoplankton unveils novel chromosome hypervariability.</title>
        <authorList>
            <consortium name="DOE Joint Genome Institute"/>
            <person name="Blanc-Mathieu R."/>
            <person name="Krasovec M."/>
            <person name="Hebrard M."/>
            <person name="Yau S."/>
            <person name="Desgranges E."/>
            <person name="Martin J."/>
            <person name="Schackwitz W."/>
            <person name="Kuo A."/>
            <person name="Salin G."/>
            <person name="Donnadieu C."/>
            <person name="Desdevises Y."/>
            <person name="Sanchez-Ferandin S."/>
            <person name="Moreau H."/>
            <person name="Rivals E."/>
            <person name="Grigoriev I.V."/>
            <person name="Grimsley N."/>
            <person name="Eyre-Walker A."/>
            <person name="Piganeau G."/>
        </authorList>
    </citation>
    <scope>NUCLEOTIDE SEQUENCE [LARGE SCALE GENOMIC DNA]</scope>
    <source>
        <strain evidence="3">RCC 1115</strain>
    </source>
</reference>
<dbReference type="STRING" id="70448.Q011R4"/>
<dbReference type="GO" id="GO:0000287">
    <property type="term" value="F:magnesium ion binding"/>
    <property type="evidence" value="ECO:0007669"/>
    <property type="project" value="TreeGrafter"/>
</dbReference>
<dbReference type="PANTHER" id="PTHR43340:SF1">
    <property type="entry name" value="HYPOXANTHINE PHOSPHORIBOSYLTRANSFERASE"/>
    <property type="match status" value="1"/>
</dbReference>
<dbReference type="FunCoup" id="Q011R4">
    <property type="interactions" value="614"/>
</dbReference>
<feature type="domain" description="Phosphoribosyltransferase" evidence="1">
    <location>
        <begin position="45"/>
        <end position="171"/>
    </location>
</feature>
<dbReference type="GeneID" id="9831775"/>
<dbReference type="EMBL" id="KZ155772">
    <property type="protein sequence ID" value="OUS48931.1"/>
    <property type="molecule type" value="Genomic_DNA"/>
</dbReference>
<dbReference type="GO" id="GO:0032264">
    <property type="term" value="P:IMP salvage"/>
    <property type="evidence" value="ECO:0007669"/>
    <property type="project" value="TreeGrafter"/>
</dbReference>
<accession>A0A454XR49</accession>
<gene>
    <name evidence="3" type="ORF">BE221DRAFT_17241</name>
    <name evidence="2" type="ORF">OT_ostta09g02100</name>
</gene>
<dbReference type="OrthoDB" id="9449045at2759"/>
<dbReference type="GO" id="GO:0032263">
    <property type="term" value="P:GMP salvage"/>
    <property type="evidence" value="ECO:0007669"/>
    <property type="project" value="TreeGrafter"/>
</dbReference>
<dbReference type="InterPro" id="IPR029057">
    <property type="entry name" value="PRTase-like"/>
</dbReference>
<organism evidence="2 4">
    <name type="scientific">Ostreococcus tauri</name>
    <name type="common">Marine green alga</name>
    <dbReference type="NCBI Taxonomy" id="70448"/>
    <lineage>
        <taxon>Eukaryota</taxon>
        <taxon>Viridiplantae</taxon>
        <taxon>Chlorophyta</taxon>
        <taxon>Mamiellophyceae</taxon>
        <taxon>Mamiellales</taxon>
        <taxon>Bathycoccaceae</taxon>
        <taxon>Ostreococcus</taxon>
    </lineage>
</organism>
<reference evidence="2" key="2">
    <citation type="journal article" date="2014" name="BMC Genomics">
        <title>An improved genome of the model marine alga Ostreococcus tauri unfolds by assessing Illumina de novo assemblies.</title>
        <authorList>
            <person name="Blanc-Mathieu R."/>
            <person name="Verhelst B."/>
            <person name="Derelle E."/>
            <person name="Rombauts S."/>
            <person name="Bouget F.Y."/>
            <person name="Carre I."/>
            <person name="Chateau A."/>
            <person name="Eyre-Walker A."/>
            <person name="Grimsley N."/>
            <person name="Moreau H."/>
            <person name="Piegu B."/>
            <person name="Rivals E."/>
            <person name="Schackwitz W."/>
            <person name="Van de Peer Y."/>
            <person name="Piganeau G."/>
        </authorList>
    </citation>
    <scope>NUCLEOTIDE SEQUENCE</scope>
    <source>
        <strain evidence="2">RCC4221</strain>
    </source>
</reference>
<evidence type="ECO:0000313" key="3">
    <source>
        <dbReference type="EMBL" id="OUS48931.1"/>
    </source>
</evidence>
<dbReference type="PANTHER" id="PTHR43340">
    <property type="entry name" value="HYPOXANTHINE-GUANINE PHOSPHORIBOSYLTRANSFERASE"/>
    <property type="match status" value="1"/>
</dbReference>
<dbReference type="CDD" id="cd06223">
    <property type="entry name" value="PRTases_typeI"/>
    <property type="match status" value="1"/>
</dbReference>
<evidence type="ECO:0000259" key="1">
    <source>
        <dbReference type="Pfam" id="PF00156"/>
    </source>
</evidence>
<proteinExistence type="predicted"/>
<sequence length="218" mass="23629">MSSGPRVAGRPVEDPDVASVVCDAEMIEGALETLAVLIVSQLKDFSVFVPVATGAMTFASDLTRQCYVTQRVVRDDVVRTYARPVIACATCASYGDGTSSEGAKVDVRAPGAEVVRGRKVVILEDIIDSGRTAMALAKVLYEQGAEEVALIALMDKRERRDPEATKYFEEKNMKIACAFLCPDEFVVGYGLDYQGKYRDLPFVGILKPEIFAGEGGEK</sequence>
<evidence type="ECO:0000313" key="2">
    <source>
        <dbReference type="EMBL" id="CAL55366.1"/>
    </source>
</evidence>
<dbReference type="SUPFAM" id="SSF53271">
    <property type="entry name" value="PRTase-like"/>
    <property type="match status" value="1"/>
</dbReference>
<keyword evidence="2" id="KW-0328">Glycosyltransferase</keyword>
<dbReference type="Proteomes" id="UP000009170">
    <property type="component" value="Unassembled WGS sequence"/>
</dbReference>
<protein>
    <submittedName>
        <fullName evidence="3">Hypoxanthine-guanine phosphoribosyltransferase</fullName>
    </submittedName>
    <submittedName>
        <fullName evidence="2">Phosphoribosyltransferase domain</fullName>
    </submittedName>
</protein>
<accession>Q011R4</accession>
<dbReference type="KEGG" id="ota:OT_ostta09g02100"/>
<dbReference type="EMBL" id="CAID01000009">
    <property type="protein sequence ID" value="CAL55366.1"/>
    <property type="molecule type" value="Genomic_DNA"/>
</dbReference>
<dbReference type="InterPro" id="IPR000836">
    <property type="entry name" value="PRTase_dom"/>
</dbReference>
<name>Q011R4_OSTTA</name>